<dbReference type="EMBL" id="NHZQ01000003">
    <property type="protein sequence ID" value="PSK60528.1"/>
    <property type="molecule type" value="Genomic_DNA"/>
</dbReference>
<evidence type="ECO:0000256" key="2">
    <source>
        <dbReference type="ARBA" id="ARBA00012434"/>
    </source>
</evidence>
<sequence length="400" mass="44479">MPVSSMMSKLQGQPDSYDKKSKYRFGKTLGAGTYGIVREAESPQGKVAVKIILKKNVKGNDQMVYDELEMLQKLRHPHIVKFYDWFESRDKYYIVTQLATGGELFDRICEKGRFTEKDASGTIKQVLEAVEYLHKNDVVHRDLKPENLLYLTKAEDSSLVLADFGIAKHLDTPDGMLKTMAGSFGYAAPEIMLKQGHGKPVDMWSMGVITYTLLCGYSPFRSENLPDLIDETKHGRVIFHERYWKDVSKEGKEFIMTLLKPEASGRATAGQALKHPWIAGKVAGDHNLIPEIKAYMAKARLKRGVEMVKLANRIESLKMQEDDEEAQSPHPDIPKGADALAGQADSKGAGSTQGPGLTGKARLSKAAKSAIFKEVVLAKVREMKAEEERTKVATGTMKPS</sequence>
<dbReference type="CDD" id="cd05117">
    <property type="entry name" value="STKc_CAMK"/>
    <property type="match status" value="1"/>
</dbReference>
<name>A0A2P8AJ75_9PEZI</name>
<feature type="domain" description="Protein kinase" evidence="15">
    <location>
        <begin position="23"/>
        <end position="278"/>
    </location>
</feature>
<comment type="caution">
    <text evidence="16">The sequence shown here is derived from an EMBL/GenBank/DDBJ whole genome shotgun (WGS) entry which is preliminary data.</text>
</comment>
<dbReference type="Proteomes" id="UP000308133">
    <property type="component" value="Unassembled WGS sequence"/>
</dbReference>
<feature type="binding site" evidence="12">
    <location>
        <position position="54"/>
    </location>
    <ligand>
        <name>ATP</name>
        <dbReference type="ChEBI" id="CHEBI:30616"/>
    </ligand>
</feature>
<comment type="catalytic activity">
    <reaction evidence="11">
        <text>L-seryl-[protein] + ATP = O-phospho-L-seryl-[protein] + ADP + H(+)</text>
        <dbReference type="Rhea" id="RHEA:17989"/>
        <dbReference type="Rhea" id="RHEA-COMP:9863"/>
        <dbReference type="Rhea" id="RHEA-COMP:11604"/>
        <dbReference type="ChEBI" id="CHEBI:15378"/>
        <dbReference type="ChEBI" id="CHEBI:29999"/>
        <dbReference type="ChEBI" id="CHEBI:30616"/>
        <dbReference type="ChEBI" id="CHEBI:83421"/>
        <dbReference type="ChEBI" id="CHEBI:456216"/>
        <dbReference type="EC" id="2.7.11.17"/>
    </reaction>
</comment>
<proteinExistence type="inferred from homology"/>
<keyword evidence="8 12" id="KW-0067">ATP-binding</keyword>
<feature type="region of interest" description="Disordered" evidence="14">
    <location>
        <begin position="319"/>
        <end position="363"/>
    </location>
</feature>
<evidence type="ECO:0000313" key="17">
    <source>
        <dbReference type="EMBL" id="TKX23355.1"/>
    </source>
</evidence>
<organism evidence="16 18">
    <name type="scientific">Elsinoe australis</name>
    <dbReference type="NCBI Taxonomy" id="40998"/>
    <lineage>
        <taxon>Eukaryota</taxon>
        <taxon>Fungi</taxon>
        <taxon>Dikarya</taxon>
        <taxon>Ascomycota</taxon>
        <taxon>Pezizomycotina</taxon>
        <taxon>Dothideomycetes</taxon>
        <taxon>Dothideomycetidae</taxon>
        <taxon>Myriangiales</taxon>
        <taxon>Elsinoaceae</taxon>
        <taxon>Elsinoe</taxon>
    </lineage>
</organism>
<evidence type="ECO:0000313" key="18">
    <source>
        <dbReference type="Proteomes" id="UP000243723"/>
    </source>
</evidence>
<dbReference type="SMART" id="SM00220">
    <property type="entry name" value="S_TKc"/>
    <property type="match status" value="1"/>
</dbReference>
<reference evidence="16 18" key="1">
    <citation type="submission" date="2017-05" db="EMBL/GenBank/DDBJ databases">
        <title>Draft genome sequence of Elsinoe australis.</title>
        <authorList>
            <person name="Cheng Q."/>
        </authorList>
    </citation>
    <scope>NUCLEOTIDE SEQUENCE [LARGE SCALE GENOMIC DNA]</scope>
    <source>
        <strain evidence="16 18">NL1</strain>
    </source>
</reference>
<evidence type="ECO:0000256" key="13">
    <source>
        <dbReference type="RuleBase" id="RU000304"/>
    </source>
</evidence>
<evidence type="ECO:0000256" key="11">
    <source>
        <dbReference type="ARBA" id="ARBA00047430"/>
    </source>
</evidence>
<dbReference type="FunFam" id="3.30.200.20:FF:000278">
    <property type="entry name" value="Calcium/calmodulin-dependent protein kinase II"/>
    <property type="match status" value="1"/>
</dbReference>
<dbReference type="GO" id="GO:0005524">
    <property type="term" value="F:ATP binding"/>
    <property type="evidence" value="ECO:0007669"/>
    <property type="project" value="UniProtKB-UniRule"/>
</dbReference>
<keyword evidence="9" id="KW-0112">Calmodulin-binding</keyword>
<protein>
    <recommendedName>
        <fullName evidence="2">calcium/calmodulin-dependent protein kinase</fullName>
        <ecNumber evidence="2">2.7.11.17</ecNumber>
    </recommendedName>
</protein>
<comment type="similarity">
    <text evidence="1">Belongs to the protein kinase superfamily. CAMK Ser/Thr protein kinase family. CaMK subfamily.</text>
</comment>
<evidence type="ECO:0000313" key="16">
    <source>
        <dbReference type="EMBL" id="PSK60528.1"/>
    </source>
</evidence>
<evidence type="ECO:0000256" key="8">
    <source>
        <dbReference type="ARBA" id="ARBA00022840"/>
    </source>
</evidence>
<evidence type="ECO:0000259" key="15">
    <source>
        <dbReference type="PROSITE" id="PS50011"/>
    </source>
</evidence>
<dbReference type="AlphaFoldDB" id="A0A2P8AJ75"/>
<dbReference type="GO" id="GO:0005516">
    <property type="term" value="F:calmodulin binding"/>
    <property type="evidence" value="ECO:0007669"/>
    <property type="project" value="UniProtKB-KW"/>
</dbReference>
<dbReference type="Pfam" id="PF00069">
    <property type="entry name" value="Pkinase"/>
    <property type="match status" value="1"/>
</dbReference>
<evidence type="ECO:0000256" key="3">
    <source>
        <dbReference type="ARBA" id="ARBA00022527"/>
    </source>
</evidence>
<keyword evidence="18" id="KW-1185">Reference proteome</keyword>
<evidence type="ECO:0000256" key="1">
    <source>
        <dbReference type="ARBA" id="ARBA00005354"/>
    </source>
</evidence>
<evidence type="ECO:0000256" key="7">
    <source>
        <dbReference type="ARBA" id="ARBA00022777"/>
    </source>
</evidence>
<accession>A0A2P8AJ75</accession>
<dbReference type="SUPFAM" id="SSF56112">
    <property type="entry name" value="Protein kinase-like (PK-like)"/>
    <property type="match status" value="1"/>
</dbReference>
<dbReference type="PROSITE" id="PS00107">
    <property type="entry name" value="PROTEIN_KINASE_ATP"/>
    <property type="match status" value="1"/>
</dbReference>
<evidence type="ECO:0000256" key="5">
    <source>
        <dbReference type="ARBA" id="ARBA00022679"/>
    </source>
</evidence>
<evidence type="ECO:0000256" key="9">
    <source>
        <dbReference type="ARBA" id="ARBA00022860"/>
    </source>
</evidence>
<evidence type="ECO:0000313" key="19">
    <source>
        <dbReference type="Proteomes" id="UP000308133"/>
    </source>
</evidence>
<keyword evidence="6 12" id="KW-0547">Nucleotide-binding</keyword>
<dbReference type="EMBL" id="PTQR01000054">
    <property type="protein sequence ID" value="TKX23355.1"/>
    <property type="molecule type" value="Genomic_DNA"/>
</dbReference>
<dbReference type="Gene3D" id="3.30.200.20">
    <property type="entry name" value="Phosphorylase Kinase, domain 1"/>
    <property type="match status" value="1"/>
</dbReference>
<dbReference type="PROSITE" id="PS50011">
    <property type="entry name" value="PROTEIN_KINASE_DOM"/>
    <property type="match status" value="1"/>
</dbReference>
<evidence type="ECO:0000256" key="10">
    <source>
        <dbReference type="ARBA" id="ARBA00047307"/>
    </source>
</evidence>
<keyword evidence="5" id="KW-0808">Transferase</keyword>
<dbReference type="InterPro" id="IPR008271">
    <property type="entry name" value="Ser/Thr_kinase_AS"/>
</dbReference>
<evidence type="ECO:0000256" key="14">
    <source>
        <dbReference type="SAM" id="MobiDB-lite"/>
    </source>
</evidence>
<evidence type="ECO:0000256" key="6">
    <source>
        <dbReference type="ARBA" id="ARBA00022741"/>
    </source>
</evidence>
<dbReference type="InterPro" id="IPR000719">
    <property type="entry name" value="Prot_kinase_dom"/>
</dbReference>
<evidence type="ECO:0000256" key="12">
    <source>
        <dbReference type="PROSITE-ProRule" id="PRU10141"/>
    </source>
</evidence>
<dbReference type="PROSITE" id="PS00108">
    <property type="entry name" value="PROTEIN_KINASE_ST"/>
    <property type="match status" value="1"/>
</dbReference>
<keyword evidence="3 13" id="KW-0723">Serine/threonine-protein kinase</keyword>
<reference evidence="17 19" key="2">
    <citation type="submission" date="2018-02" db="EMBL/GenBank/DDBJ databases">
        <title>Draft genome sequences of Elsinoe sp., causing black scab on jojoba.</title>
        <authorList>
            <person name="Stodart B."/>
            <person name="Jeffress S."/>
            <person name="Ash G."/>
            <person name="Arun Chinnappa K."/>
        </authorList>
    </citation>
    <scope>NUCLEOTIDE SEQUENCE [LARGE SCALE GENOMIC DNA]</scope>
    <source>
        <strain evidence="17 19">Hillstone_2</strain>
    </source>
</reference>
<evidence type="ECO:0000256" key="4">
    <source>
        <dbReference type="ARBA" id="ARBA00022553"/>
    </source>
</evidence>
<comment type="catalytic activity">
    <reaction evidence="10">
        <text>L-threonyl-[protein] + ATP = O-phospho-L-threonyl-[protein] + ADP + H(+)</text>
        <dbReference type="Rhea" id="RHEA:46608"/>
        <dbReference type="Rhea" id="RHEA-COMP:11060"/>
        <dbReference type="Rhea" id="RHEA-COMP:11605"/>
        <dbReference type="ChEBI" id="CHEBI:15378"/>
        <dbReference type="ChEBI" id="CHEBI:30013"/>
        <dbReference type="ChEBI" id="CHEBI:30616"/>
        <dbReference type="ChEBI" id="CHEBI:61977"/>
        <dbReference type="ChEBI" id="CHEBI:456216"/>
        <dbReference type="EC" id="2.7.11.17"/>
    </reaction>
</comment>
<dbReference type="EC" id="2.7.11.17" evidence="2"/>
<dbReference type="Proteomes" id="UP000243723">
    <property type="component" value="Unassembled WGS sequence"/>
</dbReference>
<keyword evidence="4" id="KW-0597">Phosphoprotein</keyword>
<keyword evidence="7 17" id="KW-0418">Kinase</keyword>
<dbReference type="STRING" id="40998.A0A2P8AJ75"/>
<dbReference type="InterPro" id="IPR017441">
    <property type="entry name" value="Protein_kinase_ATP_BS"/>
</dbReference>
<dbReference type="PANTHER" id="PTHR24347">
    <property type="entry name" value="SERINE/THREONINE-PROTEIN KINASE"/>
    <property type="match status" value="1"/>
</dbReference>
<gene>
    <name evidence="16" type="ORF">B9Z65_678</name>
    <name evidence="17" type="ORF">C1H76_4422</name>
</gene>
<dbReference type="Gene3D" id="1.10.510.10">
    <property type="entry name" value="Transferase(Phosphotransferase) domain 1"/>
    <property type="match status" value="1"/>
</dbReference>
<dbReference type="OrthoDB" id="40902at2759"/>
<dbReference type="GO" id="GO:0004683">
    <property type="term" value="F:calcium/calmodulin-dependent protein kinase activity"/>
    <property type="evidence" value="ECO:0007669"/>
    <property type="project" value="UniProtKB-EC"/>
</dbReference>
<dbReference type="FunFam" id="1.10.510.10:FF:000449">
    <property type="entry name" value="Calcium/calmodulin-dependent protein kinase"/>
    <property type="match status" value="1"/>
</dbReference>
<dbReference type="InterPro" id="IPR011009">
    <property type="entry name" value="Kinase-like_dom_sf"/>
</dbReference>